<reference evidence="1 2" key="1">
    <citation type="journal article" date="2015" name="Stand. Genomic Sci.">
        <title>Genomic Encyclopedia of Bacterial and Archaeal Type Strains, Phase III: the genomes of soil and plant-associated and newly described type strains.</title>
        <authorList>
            <person name="Whitman W.B."/>
            <person name="Woyke T."/>
            <person name="Klenk H.P."/>
            <person name="Zhou Y."/>
            <person name="Lilburn T.G."/>
            <person name="Beck B.J."/>
            <person name="De Vos P."/>
            <person name="Vandamme P."/>
            <person name="Eisen J.A."/>
            <person name="Garrity G."/>
            <person name="Hugenholtz P."/>
            <person name="Kyrpides N.C."/>
        </authorList>
    </citation>
    <scope>NUCLEOTIDE SEQUENCE [LARGE SCALE GENOMIC DNA]</scope>
    <source>
        <strain evidence="1 2">VKM Ac-2540</strain>
    </source>
</reference>
<dbReference type="Proteomes" id="UP000292027">
    <property type="component" value="Unassembled WGS sequence"/>
</dbReference>
<name>A0A4Q7X9F6_9ACTN</name>
<comment type="caution">
    <text evidence="1">The sequence shown here is derived from an EMBL/GenBank/DDBJ whole genome shotgun (WGS) entry which is preliminary data.</text>
</comment>
<dbReference type="RefSeq" id="WP_130441094.1">
    <property type="nucleotide sequence ID" value="NZ_SHKR01000011.1"/>
</dbReference>
<dbReference type="SUPFAM" id="SSF50969">
    <property type="entry name" value="YVTN repeat-like/Quinoprotein amine dehydrogenase"/>
    <property type="match status" value="1"/>
</dbReference>
<dbReference type="Pfam" id="PF20055">
    <property type="entry name" value="DUF6454"/>
    <property type="match status" value="1"/>
</dbReference>
<dbReference type="InterPro" id="IPR046312">
    <property type="entry name" value="DUF6454"/>
</dbReference>
<dbReference type="OrthoDB" id="7064788at2"/>
<evidence type="ECO:0000313" key="1">
    <source>
        <dbReference type="EMBL" id="RZU19325.1"/>
    </source>
</evidence>
<accession>A0A4Q7X9F6</accession>
<dbReference type="EMBL" id="SHKR01000011">
    <property type="protein sequence ID" value="RZU19325.1"/>
    <property type="molecule type" value="Genomic_DNA"/>
</dbReference>
<keyword evidence="2" id="KW-1185">Reference proteome</keyword>
<dbReference type="InterPro" id="IPR011044">
    <property type="entry name" value="Quino_amine_DH_bsu"/>
</dbReference>
<evidence type="ECO:0000313" key="2">
    <source>
        <dbReference type="Proteomes" id="UP000292027"/>
    </source>
</evidence>
<dbReference type="AlphaFoldDB" id="A0A4Q7X9F6"/>
<gene>
    <name evidence="1" type="ORF">EV645_1536</name>
</gene>
<organism evidence="1 2">
    <name type="scientific">Kribbella rubisoli</name>
    <dbReference type="NCBI Taxonomy" id="3075929"/>
    <lineage>
        <taxon>Bacteria</taxon>
        <taxon>Bacillati</taxon>
        <taxon>Actinomycetota</taxon>
        <taxon>Actinomycetes</taxon>
        <taxon>Propionibacteriales</taxon>
        <taxon>Kribbellaceae</taxon>
        <taxon>Kribbella</taxon>
    </lineage>
</organism>
<proteinExistence type="predicted"/>
<protein>
    <submittedName>
        <fullName evidence="1">Uncharacterized protein</fullName>
    </submittedName>
</protein>
<sequence length="272" mass="30180">MRDSDLTRAFQATDRSTAWTLVERVPLKFPTYHPQGIALVGELIFMTSVEVLEAPDTGIGHLFAMDRQGNLKQDIRLGEGTAYHPGGLDFDGEDLWVPVAEYRPDSRAIVYTVDPTTYEVTERFRVQDHVGGVVRNRTTGHVHGVSWGSRTLYSWTPTGNQLSKQANASHFLDYQDCSYTAHGKQLCGGVTTLPGPNNTSYELGGLALLDLRTNRILHEIPFPYFSPTTNNNATRNPVALESTPTKLRLITAPDDGEPPHGTELQIYETPLK</sequence>